<evidence type="ECO:0000313" key="3">
    <source>
        <dbReference type="Proteomes" id="UP000005801"/>
    </source>
</evidence>
<proteinExistence type="predicted"/>
<name>A6GEP8_9BACT</name>
<evidence type="ECO:0000313" key="2">
    <source>
        <dbReference type="EMBL" id="EDM75631.1"/>
    </source>
</evidence>
<dbReference type="eggNOG" id="ENOG5032YXB">
    <property type="taxonomic scope" value="Bacteria"/>
</dbReference>
<dbReference type="SUPFAM" id="SSF52540">
    <property type="entry name" value="P-loop containing nucleoside triphosphate hydrolases"/>
    <property type="match status" value="1"/>
</dbReference>
<dbReference type="Gene3D" id="3.40.50.300">
    <property type="entry name" value="P-loop containing nucleotide triphosphate hydrolases"/>
    <property type="match status" value="1"/>
</dbReference>
<dbReference type="RefSeq" id="WP_006975188.1">
    <property type="nucleotide sequence ID" value="NZ_ABCS01000085.1"/>
</dbReference>
<dbReference type="EMBL" id="ABCS01000085">
    <property type="protein sequence ID" value="EDM75631.1"/>
    <property type="molecule type" value="Genomic_DNA"/>
</dbReference>
<evidence type="ECO:0000256" key="1">
    <source>
        <dbReference type="SAM" id="MobiDB-lite"/>
    </source>
</evidence>
<dbReference type="AlphaFoldDB" id="A6GEP8"/>
<dbReference type="STRING" id="391625.PPSIR1_13340"/>
<dbReference type="Pfam" id="PF13469">
    <property type="entry name" value="Sulfotransfer_3"/>
    <property type="match status" value="1"/>
</dbReference>
<gene>
    <name evidence="2" type="ORF">PPSIR1_13340</name>
</gene>
<comment type="caution">
    <text evidence="2">The sequence shown here is derived from an EMBL/GenBank/DDBJ whole genome shotgun (WGS) entry which is preliminary data.</text>
</comment>
<protein>
    <recommendedName>
        <fullName evidence="4">Sulfotransferase domain-containing protein</fullName>
    </recommendedName>
</protein>
<dbReference type="Proteomes" id="UP000005801">
    <property type="component" value="Unassembled WGS sequence"/>
</dbReference>
<keyword evidence="3" id="KW-1185">Reference proteome</keyword>
<evidence type="ECO:0008006" key="4">
    <source>
        <dbReference type="Google" id="ProtNLM"/>
    </source>
</evidence>
<organism evidence="2 3">
    <name type="scientific">Plesiocystis pacifica SIR-1</name>
    <dbReference type="NCBI Taxonomy" id="391625"/>
    <lineage>
        <taxon>Bacteria</taxon>
        <taxon>Pseudomonadati</taxon>
        <taxon>Myxococcota</taxon>
        <taxon>Polyangia</taxon>
        <taxon>Nannocystales</taxon>
        <taxon>Nannocystaceae</taxon>
        <taxon>Plesiocystis</taxon>
    </lineage>
</organism>
<accession>A6GEP8</accession>
<reference evidence="2 3" key="1">
    <citation type="submission" date="2007-06" db="EMBL/GenBank/DDBJ databases">
        <authorList>
            <person name="Shimkets L."/>
            <person name="Ferriera S."/>
            <person name="Johnson J."/>
            <person name="Kravitz S."/>
            <person name="Beeson K."/>
            <person name="Sutton G."/>
            <person name="Rogers Y.-H."/>
            <person name="Friedman R."/>
            <person name="Frazier M."/>
            <person name="Venter J.C."/>
        </authorList>
    </citation>
    <scope>NUCLEOTIDE SEQUENCE [LARGE SCALE GENOMIC DNA]</scope>
    <source>
        <strain evidence="2 3">SIR-1</strain>
    </source>
</reference>
<dbReference type="InterPro" id="IPR027417">
    <property type="entry name" value="P-loop_NTPase"/>
</dbReference>
<sequence length="334" mass="37585">MSEPKRIILHVGLHKTGTTFLQDRVFPALPGVRFVHPLHYAQASDGPIERFMLELFFRNAAHIDVGHHRKAIAAWLARVEEPTVLISSEAIVGWPIENHSNFRVNADLLAELFPNAQVVFVVRRQDRWVESAYSQVLKAGFSTSIERYLNFREGRFQRYNVGLYHGPNVDARDLDWGPFDAHYRRRFGERAVCTLPFELFTRDSDAFLRHLYAFMAVEGGPFPDASQRVNTSWSPLAANVARVVNTIPMPVKRALRERIPKDLHPAELVSRVSAVAPGLGLGKPGPGPKASSSGPRKKKRFLSPELAAALMDLHRENNEALGARIGFDLSAYDY</sequence>
<feature type="region of interest" description="Disordered" evidence="1">
    <location>
        <begin position="279"/>
        <end position="298"/>
    </location>
</feature>
<dbReference type="OrthoDB" id="5459800at2"/>